<dbReference type="OrthoDB" id="383937at2"/>
<dbReference type="InterPro" id="IPR050490">
    <property type="entry name" value="Bact_solute-bd_prot1"/>
</dbReference>
<dbReference type="PANTHER" id="PTHR43649">
    <property type="entry name" value="ARABINOSE-BINDING PROTEIN-RELATED"/>
    <property type="match status" value="1"/>
</dbReference>
<keyword evidence="1" id="KW-0732">Signal</keyword>
<dbReference type="AlphaFoldDB" id="A0A4Q2KAT7"/>
<comment type="caution">
    <text evidence="2">The sequence shown here is derived from an EMBL/GenBank/DDBJ whole genome shotgun (WGS) entry which is preliminary data.</text>
</comment>
<accession>A0A4Q2KAT7</accession>
<organism evidence="2 3">
    <name type="scientific">Candidatus Borkfalkia ceftriaxoniphila</name>
    <dbReference type="NCBI Taxonomy" id="2508949"/>
    <lineage>
        <taxon>Bacteria</taxon>
        <taxon>Bacillati</taxon>
        <taxon>Bacillota</taxon>
        <taxon>Clostridia</taxon>
        <taxon>Christensenellales</taxon>
        <taxon>Christensenellaceae</taxon>
        <taxon>Candidatus Borkfalkia</taxon>
    </lineage>
</organism>
<sequence>MFMKKIVTLVMIMLLAVTFVFSAAACSIDTGTGGPDKPDVKPEENPDAEVHLTVGTLGKSAEQSVMQEWINAFQKKNPEVSIKITKNMSGMAEIINWTSAGELPDIVWTAGDQHSPYSGTGYFQDLSDESKFPGNEEFFSDFYDALIDSTHYSSSDEGIWFVPRDYNRLVIYINETAFEQAGVAVPSNDWTWETFLKTCDDLMKAGVKKAIEWKKWRPVYATMLANYGGEYLDEEGNFALDSDEAKACYEFYEEFYDTRTGYAISGEGASFKAYSGELSSAVPMIVDVRPQLPDYVQTAYSRQWSLTARAFPNFVQKDGSAGKVGTGCSGYGITKACTDETKREWAWKFLKWCMSEEGYDTVAYLGNIVPAITTMRESGAWTEYTYGGITVDYEAFIADNTEDIFLNYYNALPNSKHDTFVRMTDDFWNKVGVNSFATAVSEFKKQFESYMNQ</sequence>
<dbReference type="Gene3D" id="3.40.190.10">
    <property type="entry name" value="Periplasmic binding protein-like II"/>
    <property type="match status" value="1"/>
</dbReference>
<proteinExistence type="predicted"/>
<dbReference type="EMBL" id="SDOZ01000003">
    <property type="protein sequence ID" value="RXZ58355.1"/>
    <property type="molecule type" value="Genomic_DNA"/>
</dbReference>
<protein>
    <submittedName>
        <fullName evidence="2">Extracellular solute-binding protein</fullName>
    </submittedName>
</protein>
<dbReference type="Pfam" id="PF01547">
    <property type="entry name" value="SBP_bac_1"/>
    <property type="match status" value="1"/>
</dbReference>
<gene>
    <name evidence="2" type="ORF">ESZ91_09900</name>
</gene>
<dbReference type="PROSITE" id="PS51257">
    <property type="entry name" value="PROKAR_LIPOPROTEIN"/>
    <property type="match status" value="1"/>
</dbReference>
<dbReference type="Proteomes" id="UP000291269">
    <property type="component" value="Unassembled WGS sequence"/>
</dbReference>
<feature type="chain" id="PRO_5038555728" evidence="1">
    <location>
        <begin position="24"/>
        <end position="453"/>
    </location>
</feature>
<keyword evidence="3" id="KW-1185">Reference proteome</keyword>
<evidence type="ECO:0000313" key="3">
    <source>
        <dbReference type="Proteomes" id="UP000291269"/>
    </source>
</evidence>
<dbReference type="InterPro" id="IPR006059">
    <property type="entry name" value="SBP"/>
</dbReference>
<dbReference type="SUPFAM" id="SSF53850">
    <property type="entry name" value="Periplasmic binding protein-like II"/>
    <property type="match status" value="1"/>
</dbReference>
<evidence type="ECO:0000256" key="1">
    <source>
        <dbReference type="SAM" id="SignalP"/>
    </source>
</evidence>
<feature type="signal peptide" evidence="1">
    <location>
        <begin position="1"/>
        <end position="23"/>
    </location>
</feature>
<reference evidence="2 3" key="1">
    <citation type="journal article" date="2019" name="Gut">
        <title>Antibiotics-induced monodominance of a novel gut bacterial order.</title>
        <authorList>
            <person name="Hildebrand F."/>
            <person name="Moitinho-Silva L."/>
            <person name="Blasche S."/>
            <person name="Jahn M.T."/>
            <person name="Gossmann T.I."/>
            <person name="Heuerta-Cepas J."/>
            <person name="Hercog R."/>
            <person name="Luetge M."/>
            <person name="Bahram M."/>
            <person name="Pryszlak A."/>
            <person name="Alves R.J."/>
            <person name="Waszak S.M."/>
            <person name="Zhu A."/>
            <person name="Ye L."/>
            <person name="Costea P.I."/>
            <person name="Aalvink S."/>
            <person name="Belzer C."/>
            <person name="Forslund S.K."/>
            <person name="Sunagawa S."/>
            <person name="Hentschel U."/>
            <person name="Merten C."/>
            <person name="Patil K.R."/>
            <person name="Benes V."/>
            <person name="Bork P."/>
        </authorList>
    </citation>
    <scope>NUCLEOTIDE SEQUENCE [LARGE SCALE GENOMIC DNA]</scope>
    <source>
        <strain evidence="2 3">HDS1380</strain>
    </source>
</reference>
<name>A0A4Q2KAT7_9FIRM</name>
<evidence type="ECO:0000313" key="2">
    <source>
        <dbReference type="EMBL" id="RXZ58355.1"/>
    </source>
</evidence>
<dbReference type="PANTHER" id="PTHR43649:SF12">
    <property type="entry name" value="DIACETYLCHITOBIOSE BINDING PROTEIN DASA"/>
    <property type="match status" value="1"/>
</dbReference>